<name>A0ABU4JHP5_9FLAO</name>
<evidence type="ECO:0000313" key="5">
    <source>
        <dbReference type="Proteomes" id="UP001204439"/>
    </source>
</evidence>
<feature type="chain" id="PRO_5045136062" evidence="2">
    <location>
        <begin position="29"/>
        <end position="1104"/>
    </location>
</feature>
<reference evidence="4 5" key="1">
    <citation type="submission" date="2023-11" db="EMBL/GenBank/DDBJ databases">
        <title>First isolation, identification, and characterization of non-pathogenic Epilithonimonas ginsengisoli isolated from diseased farmed rainbow trout (Oncorhynchus mykiss) in Chile.</title>
        <authorList>
            <person name="Miranda C.D."/>
            <person name="Irgang R."/>
            <person name="Concha C."/>
            <person name="Rojas R."/>
            <person name="Avendano R."/>
        </authorList>
    </citation>
    <scope>NUCLEOTIDE SEQUENCE [LARGE SCALE GENOMIC DNA]</scope>
    <source>
        <strain evidence="4 5">FP99</strain>
    </source>
</reference>
<dbReference type="Pfam" id="PF18962">
    <property type="entry name" value="Por_Secre_tail"/>
    <property type="match status" value="1"/>
</dbReference>
<proteinExistence type="predicted"/>
<keyword evidence="5" id="KW-1185">Reference proteome</keyword>
<comment type="caution">
    <text evidence="4">The sequence shown here is derived from an EMBL/GenBank/DDBJ whole genome shotgun (WGS) entry which is preliminary data.</text>
</comment>
<dbReference type="NCBIfam" id="TIGR04183">
    <property type="entry name" value="Por_Secre_tail"/>
    <property type="match status" value="1"/>
</dbReference>
<dbReference type="InterPro" id="IPR024361">
    <property type="entry name" value="BACON"/>
</dbReference>
<sequence length="1104" mass="121439">MTTKIYSRQIFKFALFLFISIFSNEGFAQTAPDNTRLFQLNTIKGSRLTLVESSDDFVYHIGTINNSEVGFDNISATNVGLDDLFVLKSNSATGANSWFKTFNAGVKGVITPRYVYVDSSENIYVFAQFKGSVTVGNKTFSSVNATDTFLMKIDNNGNAVWADYLENGYNSQYKTKCVTEGANTYFVYGGNRLLKLDTADGSVIFNNVYNNVELKTVAVKDQDLYLAGATTASGAVLGSEIFTESFVGFVVKGDKDANFTSSIRTAQAGSFQAFSDVSDIAVSTDGSLLLSGFYTRSAINLETEVGTFSFTYNPNDNYNNANRLYNYVAKVDLNLGAVSFFRTSGGINQESTYNIRTDVNSSKLIPYGTSGDFKQINYILDRYYTTLSYTNPNGTLTSLSPVSGSQNYTSLLSYNNLGGYSSGNQISSYSLRLSVSGTGYTTTDNSNIRVFTTSKFNAENGNLSWIKQKAGSNGGSLTKQFQKHLKSAKSDMFFTALVEGKGQFFNANFDNGQSVYSRYITRLAADGTTKWIARLTNSGLGSLENVSQNFAAVDKDDNFYILCSKPSQNSTFTDGFGTVINFSKNFMDGKVLIKLDKDGKYIWGKEIGNTTYTGVLVDSLNNVYVTGSTGDLYLEGQNYSSTLNSLHVLKFDSTGNLSYVKLFPSDVSFYSILPVLDAQNNLYAFMEPINRLGLDFKFGNVTIPASESNLDLLMLKFDNNGNAVFGKNFFANSVDYKYAWPNDVVYDGQDFVMMGSILGETNDSNFIGLDFVNIPKIYPQSFYSPFFAKIKTDGTVIWQKVLDSNNSNPGNYTNLSLDENKNIYMYYSVKDKVNFNGTEYSFNATEGNKILLKLDTNGNRVYHKIADKGMQGYSLVYVIENDKINVSGFTTENNFLNYKINNQNATNLYVATFGTIDQKYLTPMSNYLTLTNADISNNPGNANTFIFDLITNVNWTAISDQNWLSLSASQAKNIYNTVSGNGDAKLTVTADTNNTGSTRSSSILISGDGGVASKTVVVTQTGILANQEAKTFVTVIYPNPTSDILNIQTEQKISKIEILDTSGKLLKSNSGSGKTINVSNLSKGIYLIKIYADKNIINSKFIKN</sequence>
<dbReference type="RefSeq" id="WP_063970605.1">
    <property type="nucleotide sequence ID" value="NZ_JAMXLT020000015.1"/>
</dbReference>
<organism evidence="4 5">
    <name type="scientific">Epilithonimonas ginsengisoli</name>
    <dbReference type="NCBI Taxonomy" id="1245592"/>
    <lineage>
        <taxon>Bacteria</taxon>
        <taxon>Pseudomonadati</taxon>
        <taxon>Bacteroidota</taxon>
        <taxon>Flavobacteriia</taxon>
        <taxon>Flavobacteriales</taxon>
        <taxon>Weeksellaceae</taxon>
        <taxon>Chryseobacterium group</taxon>
        <taxon>Epilithonimonas</taxon>
    </lineage>
</organism>
<feature type="signal peptide" evidence="2">
    <location>
        <begin position="1"/>
        <end position="28"/>
    </location>
</feature>
<dbReference type="Gene3D" id="2.60.40.10">
    <property type="entry name" value="Immunoglobulins"/>
    <property type="match status" value="1"/>
</dbReference>
<dbReference type="CDD" id="cd14948">
    <property type="entry name" value="BACON"/>
    <property type="match status" value="1"/>
</dbReference>
<feature type="domain" description="Secretion system C-terminal sorting" evidence="3">
    <location>
        <begin position="1036"/>
        <end position="1102"/>
    </location>
</feature>
<dbReference type="Proteomes" id="UP001204439">
    <property type="component" value="Unassembled WGS sequence"/>
</dbReference>
<protein>
    <submittedName>
        <fullName evidence="4">T9SS type A sorting domain-containing protein</fullName>
    </submittedName>
</protein>
<accession>A0ABU4JHP5</accession>
<dbReference type="InterPro" id="IPR013783">
    <property type="entry name" value="Ig-like_fold"/>
</dbReference>
<keyword evidence="1 2" id="KW-0732">Signal</keyword>
<dbReference type="EMBL" id="JAMXLT020000015">
    <property type="protein sequence ID" value="MDW8549200.1"/>
    <property type="molecule type" value="Genomic_DNA"/>
</dbReference>
<gene>
    <name evidence="4" type="ORF">NG800_009780</name>
</gene>
<evidence type="ECO:0000259" key="3">
    <source>
        <dbReference type="Pfam" id="PF18962"/>
    </source>
</evidence>
<dbReference type="InterPro" id="IPR026444">
    <property type="entry name" value="Secre_tail"/>
</dbReference>
<evidence type="ECO:0000256" key="1">
    <source>
        <dbReference type="ARBA" id="ARBA00022729"/>
    </source>
</evidence>
<evidence type="ECO:0000256" key="2">
    <source>
        <dbReference type="SAM" id="SignalP"/>
    </source>
</evidence>
<evidence type="ECO:0000313" key="4">
    <source>
        <dbReference type="EMBL" id="MDW8549200.1"/>
    </source>
</evidence>